<dbReference type="Pfam" id="PF12833">
    <property type="entry name" value="HTH_18"/>
    <property type="match status" value="1"/>
</dbReference>
<evidence type="ECO:0000313" key="11">
    <source>
        <dbReference type="EMBL" id="MFD0869665.1"/>
    </source>
</evidence>
<dbReference type="InterPro" id="IPR009057">
    <property type="entry name" value="Homeodomain-like_sf"/>
</dbReference>
<protein>
    <submittedName>
        <fullName evidence="11">Response regulator</fullName>
    </submittedName>
</protein>
<keyword evidence="2" id="KW-0963">Cytoplasm</keyword>
<gene>
    <name evidence="11" type="ORF">ACFQ03_10930</name>
</gene>
<dbReference type="Gene3D" id="3.40.50.2300">
    <property type="match status" value="1"/>
</dbReference>
<comment type="subcellular location">
    <subcellularLocation>
        <location evidence="1">Cytoplasm</location>
    </subcellularLocation>
</comment>
<dbReference type="SMART" id="SM00448">
    <property type="entry name" value="REC"/>
    <property type="match status" value="1"/>
</dbReference>
<dbReference type="SUPFAM" id="SSF46689">
    <property type="entry name" value="Homeodomain-like"/>
    <property type="match status" value="2"/>
</dbReference>
<dbReference type="SMART" id="SM00342">
    <property type="entry name" value="HTH_ARAC"/>
    <property type="match status" value="1"/>
</dbReference>
<dbReference type="PANTHER" id="PTHR42713">
    <property type="entry name" value="HISTIDINE KINASE-RELATED"/>
    <property type="match status" value="1"/>
</dbReference>
<name>A0ABW3D919_9BACL</name>
<dbReference type="PROSITE" id="PS01124">
    <property type="entry name" value="HTH_ARAC_FAMILY_2"/>
    <property type="match status" value="1"/>
</dbReference>
<dbReference type="RefSeq" id="WP_379288110.1">
    <property type="nucleotide sequence ID" value="NZ_JBHTIU010000034.1"/>
</dbReference>
<keyword evidence="6" id="KW-0238">DNA-binding</keyword>
<organism evidence="11 12">
    <name type="scientific">Paenibacillus residui</name>
    <dbReference type="NCBI Taxonomy" id="629724"/>
    <lineage>
        <taxon>Bacteria</taxon>
        <taxon>Bacillati</taxon>
        <taxon>Bacillota</taxon>
        <taxon>Bacilli</taxon>
        <taxon>Bacillales</taxon>
        <taxon>Paenibacillaceae</taxon>
        <taxon>Paenibacillus</taxon>
    </lineage>
</organism>
<evidence type="ECO:0000256" key="7">
    <source>
        <dbReference type="ARBA" id="ARBA00023163"/>
    </source>
</evidence>
<feature type="domain" description="HTH araC/xylS-type" evidence="9">
    <location>
        <begin position="238"/>
        <end position="336"/>
    </location>
</feature>
<dbReference type="CDD" id="cd17536">
    <property type="entry name" value="REC_YesN-like"/>
    <property type="match status" value="1"/>
</dbReference>
<keyword evidence="12" id="KW-1185">Reference proteome</keyword>
<keyword evidence="7" id="KW-0804">Transcription</keyword>
<dbReference type="PROSITE" id="PS00041">
    <property type="entry name" value="HTH_ARAC_FAMILY_1"/>
    <property type="match status" value="1"/>
</dbReference>
<dbReference type="EMBL" id="JBHTIU010000034">
    <property type="protein sequence ID" value="MFD0869665.1"/>
    <property type="molecule type" value="Genomic_DNA"/>
</dbReference>
<evidence type="ECO:0000256" key="5">
    <source>
        <dbReference type="ARBA" id="ARBA00023015"/>
    </source>
</evidence>
<evidence type="ECO:0000313" key="12">
    <source>
        <dbReference type="Proteomes" id="UP001597120"/>
    </source>
</evidence>
<feature type="domain" description="Response regulatory" evidence="10">
    <location>
        <begin position="2"/>
        <end position="119"/>
    </location>
</feature>
<dbReference type="Proteomes" id="UP001597120">
    <property type="component" value="Unassembled WGS sequence"/>
</dbReference>
<dbReference type="InterPro" id="IPR011006">
    <property type="entry name" value="CheY-like_superfamily"/>
</dbReference>
<dbReference type="Gene3D" id="1.10.10.60">
    <property type="entry name" value="Homeodomain-like"/>
    <property type="match status" value="2"/>
</dbReference>
<evidence type="ECO:0000256" key="1">
    <source>
        <dbReference type="ARBA" id="ARBA00004496"/>
    </source>
</evidence>
<feature type="modified residue" description="4-aspartylphosphate" evidence="8">
    <location>
        <position position="54"/>
    </location>
</feature>
<comment type="caution">
    <text evidence="11">The sequence shown here is derived from an EMBL/GenBank/DDBJ whole genome shotgun (WGS) entry which is preliminary data.</text>
</comment>
<dbReference type="InterPro" id="IPR051552">
    <property type="entry name" value="HptR"/>
</dbReference>
<dbReference type="InterPro" id="IPR018060">
    <property type="entry name" value="HTH_AraC"/>
</dbReference>
<evidence type="ECO:0000259" key="10">
    <source>
        <dbReference type="PROSITE" id="PS50110"/>
    </source>
</evidence>
<accession>A0ABW3D919</accession>
<evidence type="ECO:0000256" key="4">
    <source>
        <dbReference type="ARBA" id="ARBA00023012"/>
    </source>
</evidence>
<keyword evidence="3 8" id="KW-0597">Phosphoprotein</keyword>
<evidence type="ECO:0000256" key="6">
    <source>
        <dbReference type="ARBA" id="ARBA00023125"/>
    </source>
</evidence>
<evidence type="ECO:0000256" key="3">
    <source>
        <dbReference type="ARBA" id="ARBA00022553"/>
    </source>
</evidence>
<dbReference type="PRINTS" id="PR00032">
    <property type="entry name" value="HTHARAC"/>
</dbReference>
<dbReference type="PANTHER" id="PTHR42713:SF3">
    <property type="entry name" value="TRANSCRIPTIONAL REGULATORY PROTEIN HPTR"/>
    <property type="match status" value="1"/>
</dbReference>
<dbReference type="InterPro" id="IPR001789">
    <property type="entry name" value="Sig_transdc_resp-reg_receiver"/>
</dbReference>
<dbReference type="PROSITE" id="PS50110">
    <property type="entry name" value="RESPONSE_REGULATORY"/>
    <property type="match status" value="1"/>
</dbReference>
<evidence type="ECO:0000256" key="2">
    <source>
        <dbReference type="ARBA" id="ARBA00022490"/>
    </source>
</evidence>
<keyword evidence="4" id="KW-0902">Two-component regulatory system</keyword>
<reference evidence="12" key="1">
    <citation type="journal article" date="2019" name="Int. J. Syst. Evol. Microbiol.">
        <title>The Global Catalogue of Microorganisms (GCM) 10K type strain sequencing project: providing services to taxonomists for standard genome sequencing and annotation.</title>
        <authorList>
            <consortium name="The Broad Institute Genomics Platform"/>
            <consortium name="The Broad Institute Genome Sequencing Center for Infectious Disease"/>
            <person name="Wu L."/>
            <person name="Ma J."/>
        </authorList>
    </citation>
    <scope>NUCLEOTIDE SEQUENCE [LARGE SCALE GENOMIC DNA]</scope>
    <source>
        <strain evidence="12">CCUG 57263</strain>
    </source>
</reference>
<keyword evidence="5" id="KW-0805">Transcription regulation</keyword>
<evidence type="ECO:0000256" key="8">
    <source>
        <dbReference type="PROSITE-ProRule" id="PRU00169"/>
    </source>
</evidence>
<dbReference type="SUPFAM" id="SSF52172">
    <property type="entry name" value="CheY-like"/>
    <property type="match status" value="1"/>
</dbReference>
<proteinExistence type="predicted"/>
<dbReference type="Pfam" id="PF00072">
    <property type="entry name" value="Response_reg"/>
    <property type="match status" value="1"/>
</dbReference>
<dbReference type="InterPro" id="IPR018062">
    <property type="entry name" value="HTH_AraC-typ_CS"/>
</dbReference>
<sequence length="340" mass="39688">MNLLIVDDEPVIRKGLVRMAEQYHSSLASIYTANNGVHALEVVQEHKPEIIFTDIRMPKMDGLELCRHIHEQYDHIQTVVISGYGDFAYAQQCLTYGVKHYLLKPVTKPDVHAILDKLLNKPVKGYIPISRYVEWIDQADQCIWSLDQEKLRKLVQQWKEDCFSTGMNALQCSELLKDCISMLERRLQARDSSFPRISSEYMGARTREEAFDFFERQLERIMDELSLKRNGRFKDPLEEAKAYIELHLSEEISLEEVAEKAGFTPNYFSSLFKKMTNETFVQYRIKRRMEKAQQLLAVPHFRIVDVAAEVGYEDYPHFTKMFKKVTGQSPSEYRAKLGIK</sequence>
<evidence type="ECO:0000259" key="9">
    <source>
        <dbReference type="PROSITE" id="PS01124"/>
    </source>
</evidence>
<dbReference type="InterPro" id="IPR020449">
    <property type="entry name" value="Tscrpt_reg_AraC-type_HTH"/>
</dbReference>